<evidence type="ECO:0000256" key="5">
    <source>
        <dbReference type="ARBA" id="ARBA00023125"/>
    </source>
</evidence>
<organism evidence="10 11">
    <name type="scientific">Trichophyton verrucosum (strain HKI 0517)</name>
    <dbReference type="NCBI Taxonomy" id="663202"/>
    <lineage>
        <taxon>Eukaryota</taxon>
        <taxon>Fungi</taxon>
        <taxon>Dikarya</taxon>
        <taxon>Ascomycota</taxon>
        <taxon>Pezizomycotina</taxon>
        <taxon>Eurotiomycetes</taxon>
        <taxon>Eurotiomycetidae</taxon>
        <taxon>Onygenales</taxon>
        <taxon>Arthrodermataceae</taxon>
        <taxon>Trichophyton</taxon>
    </lineage>
</organism>
<comment type="caution">
    <text evidence="10">The sequence shown here is derived from an EMBL/GenBank/DDBJ whole genome shotgun (WGS) entry which is preliminary data.</text>
</comment>
<evidence type="ECO:0000256" key="1">
    <source>
        <dbReference type="ARBA" id="ARBA00000213"/>
    </source>
</evidence>
<comment type="function">
    <text evidence="7">Introduces a single-strand break via transesterification at a target site in duplex DNA. Releases the supercoiling and torsional tension of DNA introduced during the DNA replication and transcription by transiently cleaving and rejoining one strand of the DNA duplex. The scissile phosphodiester is attacked by the catalytic tyrosine of the enzyme, resulting in the formation of a DNA-(5'-phosphotyrosyl)-enzyme intermediate and the expulsion of a 3'-OH DNA strand.</text>
</comment>
<dbReference type="PANTHER" id="PTHR11390">
    <property type="entry name" value="PROKARYOTIC DNA TOPOISOMERASE"/>
    <property type="match status" value="1"/>
</dbReference>
<dbReference type="InterPro" id="IPR034144">
    <property type="entry name" value="TOPRIM_TopoIII"/>
</dbReference>
<dbReference type="InterPro" id="IPR023405">
    <property type="entry name" value="Topo_IA_core_domain"/>
</dbReference>
<dbReference type="Gene3D" id="3.40.50.140">
    <property type="match status" value="1"/>
</dbReference>
<gene>
    <name evidence="10" type="ORF">TRV_06117</name>
</gene>
<dbReference type="InterPro" id="IPR006171">
    <property type="entry name" value="TOPRIM_dom"/>
</dbReference>
<evidence type="ECO:0000259" key="9">
    <source>
        <dbReference type="PROSITE" id="PS52039"/>
    </source>
</evidence>
<comment type="catalytic activity">
    <reaction evidence="1 7">
        <text>ATP-independent breakage of single-stranded DNA, followed by passage and rejoining.</text>
        <dbReference type="EC" id="5.6.2.1"/>
    </reaction>
</comment>
<evidence type="ECO:0000256" key="3">
    <source>
        <dbReference type="ARBA" id="ARBA00012891"/>
    </source>
</evidence>
<evidence type="ECO:0000256" key="7">
    <source>
        <dbReference type="RuleBase" id="RU362092"/>
    </source>
</evidence>
<dbReference type="GeneID" id="9584580"/>
<keyword evidence="4 7" id="KW-0799">Topoisomerase</keyword>
<dbReference type="PROSITE" id="PS52039">
    <property type="entry name" value="TOPO_IA_2"/>
    <property type="match status" value="1"/>
</dbReference>
<dbReference type="InterPro" id="IPR003602">
    <property type="entry name" value="Topo_IA_DNA-bd_dom"/>
</dbReference>
<dbReference type="SMART" id="SM00437">
    <property type="entry name" value="TOP1Ac"/>
    <property type="match status" value="1"/>
</dbReference>
<dbReference type="Pfam" id="PF01751">
    <property type="entry name" value="Toprim"/>
    <property type="match status" value="1"/>
</dbReference>
<dbReference type="GO" id="GO:0006281">
    <property type="term" value="P:DNA repair"/>
    <property type="evidence" value="ECO:0007669"/>
    <property type="project" value="TreeGrafter"/>
</dbReference>
<dbReference type="GO" id="GO:0006265">
    <property type="term" value="P:DNA topological change"/>
    <property type="evidence" value="ECO:0007669"/>
    <property type="project" value="InterPro"/>
</dbReference>
<dbReference type="GO" id="GO:0003677">
    <property type="term" value="F:DNA binding"/>
    <property type="evidence" value="ECO:0007669"/>
    <property type="project" value="UniProtKB-KW"/>
</dbReference>
<dbReference type="Gene3D" id="1.10.290.10">
    <property type="entry name" value="Topoisomerase I, domain 4"/>
    <property type="match status" value="1"/>
</dbReference>
<dbReference type="GO" id="GO:0006310">
    <property type="term" value="P:DNA recombination"/>
    <property type="evidence" value="ECO:0007669"/>
    <property type="project" value="TreeGrafter"/>
</dbReference>
<dbReference type="Gene3D" id="2.70.20.10">
    <property type="entry name" value="Topoisomerase I, domain 3"/>
    <property type="match status" value="1"/>
</dbReference>
<dbReference type="Pfam" id="PF01131">
    <property type="entry name" value="Topoisom_bac"/>
    <property type="match status" value="1"/>
</dbReference>
<dbReference type="RefSeq" id="XP_003019829.1">
    <property type="nucleotide sequence ID" value="XM_003019783.1"/>
</dbReference>
<dbReference type="InterPro" id="IPR000380">
    <property type="entry name" value="Topo_IA"/>
</dbReference>
<dbReference type="HOGENOM" id="CLU_002929_1_1_1"/>
<dbReference type="CDD" id="cd00186">
    <property type="entry name" value="TOP1Ac"/>
    <property type="match status" value="1"/>
</dbReference>
<protein>
    <recommendedName>
        <fullName evidence="3 7">DNA topoisomerase</fullName>
        <ecNumber evidence="3 7">5.6.2.1</ecNumber>
    </recommendedName>
</protein>
<dbReference type="InterPro" id="IPR013826">
    <property type="entry name" value="Topo_IA_cen_sub3"/>
</dbReference>
<sequence length="622" mass="69913">MVSKILCVAEKPAIAKGQTNIVLYKSGIEGNQYVKNYEFDFTFGPPWGSCSVVMTSVLGHLTASDFEPRYRNWNSCNPSQLFAANVIIAVDKEKLGIARNIKRQARDSRALFIWTDCDREGEHIGSEVRDQAVLGNPSIEIKRARFSNTERTHVLEAARRPTGLDERQVDAVAARIELDLRIGAAFTRLQTLQLQTLGGALAEKIISYGSCQFPTLGFVVDRYMRVKNFKPEAFWSIKVSHTRDGITVNFNWQRGHLFDRAAVVVLFERCLAAKIATVTKVNKKPTSKWRPLPLTTVDLQMMGSKYLRIDSQAIMKFDNEIDLKKLVEKQYPSEAWGEYARGSVFSTNTILAEFHTNPSRCGGFKQPRRGRNNDKAHPPIHPVAYVSPTVLNANEEKVYEFVTRRFLACCSEDAEGESTDIEIQYGDEEFHTRGLVVLERNYLDVYVYDKWESSQPLPNFVLNESFEPKEANITEGKTVAPGYLTEPELIGLMDANGIGTDATMAEHISKIKAREYVATRPRGGGRGSGGRVDEFIPTKLGVALVEGYDNVVAGLPDCPSLTKPFLRKEMELRMGDICSGTKTKAEVVRQNVGMYSEVFTHTQQRIELLKVACRKYVFDSEN</sequence>
<evidence type="ECO:0000256" key="4">
    <source>
        <dbReference type="ARBA" id="ARBA00023029"/>
    </source>
</evidence>
<keyword evidence="6 7" id="KW-0413">Isomerase</keyword>
<dbReference type="PANTHER" id="PTHR11390:SF21">
    <property type="entry name" value="DNA TOPOISOMERASE 3-ALPHA"/>
    <property type="match status" value="1"/>
</dbReference>
<dbReference type="InterPro" id="IPR003601">
    <property type="entry name" value="Topo_IA_2"/>
</dbReference>
<dbReference type="InterPro" id="IPR013824">
    <property type="entry name" value="Topo_IA_cen_sub1"/>
</dbReference>
<dbReference type="EC" id="5.6.2.1" evidence="3 7"/>
<dbReference type="FunFam" id="3.40.50.140:FF:000005">
    <property type="entry name" value="DNA topoisomerase"/>
    <property type="match status" value="1"/>
</dbReference>
<dbReference type="OrthoDB" id="430051at2759"/>
<accession>D4DG15</accession>
<evidence type="ECO:0000256" key="2">
    <source>
        <dbReference type="ARBA" id="ARBA00009446"/>
    </source>
</evidence>
<proteinExistence type="inferred from homology"/>
<dbReference type="SUPFAM" id="SSF56712">
    <property type="entry name" value="Prokaryotic type I DNA topoisomerase"/>
    <property type="match status" value="1"/>
</dbReference>
<dbReference type="KEGG" id="tve:TRV_06117"/>
<dbReference type="CDD" id="cd03362">
    <property type="entry name" value="TOPRIM_TopoIA_TopoIII"/>
    <property type="match status" value="1"/>
</dbReference>
<evidence type="ECO:0000313" key="10">
    <source>
        <dbReference type="EMBL" id="EFE39205.1"/>
    </source>
</evidence>
<evidence type="ECO:0000256" key="6">
    <source>
        <dbReference type="ARBA" id="ARBA00023235"/>
    </source>
</evidence>
<feature type="domain" description="Toprim" evidence="8">
    <location>
        <begin position="4"/>
        <end position="149"/>
    </location>
</feature>
<feature type="domain" description="Topo IA-type catalytic" evidence="9">
    <location>
        <begin position="165"/>
        <end position="599"/>
    </location>
</feature>
<reference evidence="11" key="1">
    <citation type="journal article" date="2011" name="Genome Biol.">
        <title>Comparative and functional genomics provide insights into the pathogenicity of dermatophytic fungi.</title>
        <authorList>
            <person name="Burmester A."/>
            <person name="Shelest E."/>
            <person name="Gloeckner G."/>
            <person name="Heddergott C."/>
            <person name="Schindler S."/>
            <person name="Staib P."/>
            <person name="Heidel A."/>
            <person name="Felder M."/>
            <person name="Petzold A."/>
            <person name="Szafranski K."/>
            <person name="Feuermann M."/>
            <person name="Pedruzzi I."/>
            <person name="Priebe S."/>
            <person name="Groth M."/>
            <person name="Winkler R."/>
            <person name="Li W."/>
            <person name="Kniemeyer O."/>
            <person name="Schroeckh V."/>
            <person name="Hertweck C."/>
            <person name="Hube B."/>
            <person name="White T.C."/>
            <person name="Platzer M."/>
            <person name="Guthke R."/>
            <person name="Heitman J."/>
            <person name="Woestemeyer J."/>
            <person name="Zipfel P.F."/>
            <person name="Monod M."/>
            <person name="Brakhage A.A."/>
        </authorList>
    </citation>
    <scope>NUCLEOTIDE SEQUENCE [LARGE SCALE GENOMIC DNA]</scope>
    <source>
        <strain evidence="11">HKI 0517</strain>
    </source>
</reference>
<dbReference type="SMART" id="SM00493">
    <property type="entry name" value="TOPRIM"/>
    <property type="match status" value="1"/>
</dbReference>
<dbReference type="AlphaFoldDB" id="D4DG15"/>
<dbReference type="InterPro" id="IPR013825">
    <property type="entry name" value="Topo_IA_cen_sub2"/>
</dbReference>
<dbReference type="GO" id="GO:0003917">
    <property type="term" value="F:DNA topoisomerase type I (single strand cut, ATP-independent) activity"/>
    <property type="evidence" value="ECO:0007669"/>
    <property type="project" value="UniProtKB-EC"/>
</dbReference>
<dbReference type="SMART" id="SM00436">
    <property type="entry name" value="TOP1Bc"/>
    <property type="match status" value="1"/>
</dbReference>
<dbReference type="PRINTS" id="PR00417">
    <property type="entry name" value="PRTPISMRASEI"/>
</dbReference>
<evidence type="ECO:0000259" key="8">
    <source>
        <dbReference type="PROSITE" id="PS50880"/>
    </source>
</evidence>
<dbReference type="GO" id="GO:0031422">
    <property type="term" value="C:RecQ family helicase-topoisomerase III complex"/>
    <property type="evidence" value="ECO:0007669"/>
    <property type="project" value="TreeGrafter"/>
</dbReference>
<dbReference type="InterPro" id="IPR013497">
    <property type="entry name" value="Topo_IA_cen"/>
</dbReference>
<dbReference type="GO" id="GO:0005634">
    <property type="term" value="C:nucleus"/>
    <property type="evidence" value="ECO:0007669"/>
    <property type="project" value="TreeGrafter"/>
</dbReference>
<evidence type="ECO:0000313" key="11">
    <source>
        <dbReference type="Proteomes" id="UP000008383"/>
    </source>
</evidence>
<name>D4DG15_TRIVH</name>
<dbReference type="PROSITE" id="PS50880">
    <property type="entry name" value="TOPRIM"/>
    <property type="match status" value="1"/>
</dbReference>
<comment type="similarity">
    <text evidence="2 7">Belongs to the type IA topoisomerase family.</text>
</comment>
<dbReference type="Proteomes" id="UP000008383">
    <property type="component" value="Unassembled WGS sequence"/>
</dbReference>
<dbReference type="EMBL" id="ACYE01000345">
    <property type="protein sequence ID" value="EFE39205.1"/>
    <property type="molecule type" value="Genomic_DNA"/>
</dbReference>
<keyword evidence="5 7" id="KW-0238">DNA-binding</keyword>
<dbReference type="Gene3D" id="1.10.460.10">
    <property type="entry name" value="Topoisomerase I, domain 2"/>
    <property type="match status" value="1"/>
</dbReference>
<keyword evidence="11" id="KW-1185">Reference proteome</keyword>